<feature type="region of interest" description="Disordered" evidence="2">
    <location>
        <begin position="1"/>
        <end position="27"/>
    </location>
</feature>
<dbReference type="GO" id="GO:0008017">
    <property type="term" value="F:microtubule binding"/>
    <property type="evidence" value="ECO:0007669"/>
    <property type="project" value="InterPro"/>
</dbReference>
<dbReference type="InterPro" id="IPR033336">
    <property type="entry name" value="SAXO1/2"/>
</dbReference>
<evidence type="ECO:0000256" key="1">
    <source>
        <dbReference type="ARBA" id="ARBA00008738"/>
    </source>
</evidence>
<comment type="similarity">
    <text evidence="1">Belongs to the FAM154 family.</text>
</comment>
<organism evidence="3 4">
    <name type="scientific">Ichthyophthirius multifiliis</name>
    <name type="common">White spot disease agent</name>
    <name type="synonym">Ich</name>
    <dbReference type="NCBI Taxonomy" id="5932"/>
    <lineage>
        <taxon>Eukaryota</taxon>
        <taxon>Sar</taxon>
        <taxon>Alveolata</taxon>
        <taxon>Ciliophora</taxon>
        <taxon>Intramacronucleata</taxon>
        <taxon>Oligohymenophorea</taxon>
        <taxon>Hymenostomatida</taxon>
        <taxon>Ophryoglenina</taxon>
        <taxon>Ichthyophthirius</taxon>
    </lineage>
</organism>
<dbReference type="Proteomes" id="UP000008983">
    <property type="component" value="Unassembled WGS sequence"/>
</dbReference>
<dbReference type="PANTHER" id="PTHR31516">
    <property type="entry name" value="STABILIZER OF AXONEMAL MICROTUBULES 2"/>
    <property type="match status" value="1"/>
</dbReference>
<reference evidence="3 4" key="1">
    <citation type="submission" date="2011-07" db="EMBL/GenBank/DDBJ databases">
        <authorList>
            <person name="Coyne R."/>
            <person name="Brami D."/>
            <person name="Johnson J."/>
            <person name="Hostetler J."/>
            <person name="Hannick L."/>
            <person name="Clark T."/>
            <person name="Cassidy-Hanley D."/>
            <person name="Inman J."/>
        </authorList>
    </citation>
    <scope>NUCLEOTIDE SEQUENCE [LARGE SCALE GENOMIC DNA]</scope>
    <source>
        <strain evidence="3 4">G5</strain>
    </source>
</reference>
<dbReference type="OMA" id="ADPGHFK"/>
<feature type="compositionally biased region" description="Polar residues" evidence="2">
    <location>
        <begin position="1"/>
        <end position="11"/>
    </location>
</feature>
<dbReference type="eggNOG" id="ENOG502SC4U">
    <property type="taxonomic scope" value="Eukaryota"/>
</dbReference>
<name>G0QTI7_ICHMU</name>
<evidence type="ECO:0000313" key="3">
    <source>
        <dbReference type="EMBL" id="EGR31472.1"/>
    </source>
</evidence>
<keyword evidence="4" id="KW-1185">Reference proteome</keyword>
<protein>
    <recommendedName>
        <fullName evidence="5">STOP protein</fullName>
    </recommendedName>
</protein>
<dbReference type="EMBL" id="GL983858">
    <property type="protein sequence ID" value="EGR31472.1"/>
    <property type="molecule type" value="Genomic_DNA"/>
</dbReference>
<dbReference type="RefSeq" id="XP_004034958.1">
    <property type="nucleotide sequence ID" value="XM_004034910.1"/>
</dbReference>
<dbReference type="InParanoid" id="G0QTI7"/>
<accession>G0QTI7</accession>
<dbReference type="PANTHER" id="PTHR31516:SF17">
    <property type="entry name" value="STABILIZER OF AXONEMAL MICROTUBULES 2"/>
    <property type="match status" value="1"/>
</dbReference>
<sequence>MKTLQHPQIQYETPIKSQQKQPKQKRISVAGHHYGHDNQCVCQICTCKKHYCPPKGPDYAPGILKSTMKNDYEKYNLNPEDPTKRSSKKQYYQTNYDPEILKTTNQQAYTPFNPQPVQRIAKSQNNDNQIKIPFNGESTYKSNYQKANTNLYSNPQVSKQVNEKPHIPFNASTTYKDNFDKNASINNYNNNGPFPSQQKQTNTNINLPFNGHSTYKQEYQKYNIHPDNNENKQNMKKSQQQVPFYGQSSYKEDYKKFGMDQYKKERCLIYDYPERPRLCSPGKSHLYYHAEQDNWD</sequence>
<evidence type="ECO:0008006" key="5">
    <source>
        <dbReference type="Google" id="ProtNLM"/>
    </source>
</evidence>
<dbReference type="AlphaFoldDB" id="G0QTI7"/>
<dbReference type="OrthoDB" id="365640at2759"/>
<evidence type="ECO:0000256" key="2">
    <source>
        <dbReference type="SAM" id="MobiDB-lite"/>
    </source>
</evidence>
<dbReference type="STRING" id="857967.G0QTI7"/>
<evidence type="ECO:0000313" key="4">
    <source>
        <dbReference type="Proteomes" id="UP000008983"/>
    </source>
</evidence>
<proteinExistence type="inferred from homology"/>
<gene>
    <name evidence="3" type="ORF">IMG5_108850</name>
</gene>
<dbReference type="GeneID" id="14907608"/>
<dbReference type="GO" id="GO:0005856">
    <property type="term" value="C:cytoskeleton"/>
    <property type="evidence" value="ECO:0007669"/>
    <property type="project" value="TreeGrafter"/>
</dbReference>